<dbReference type="Pfam" id="PF09350">
    <property type="entry name" value="DJC28_CD"/>
    <property type="match status" value="1"/>
</dbReference>
<feature type="domain" description="DnaJ homologue subfamily C member 28 conserved" evidence="2">
    <location>
        <begin position="70"/>
        <end position="135"/>
    </location>
</feature>
<proteinExistence type="predicted"/>
<gene>
    <name evidence="3" type="ORF">GCM10022256_31500</name>
</gene>
<protein>
    <recommendedName>
        <fullName evidence="2">DnaJ homologue subfamily C member 28 conserved domain-containing protein</fullName>
    </recommendedName>
</protein>
<accession>A0ABP8E5R5</accession>
<evidence type="ECO:0000313" key="4">
    <source>
        <dbReference type="Proteomes" id="UP001501594"/>
    </source>
</evidence>
<keyword evidence="4" id="KW-1185">Reference proteome</keyword>
<feature type="region of interest" description="Disordered" evidence="1">
    <location>
        <begin position="192"/>
        <end position="229"/>
    </location>
</feature>
<name>A0ABP8E5R5_9MICO</name>
<dbReference type="Proteomes" id="UP001501594">
    <property type="component" value="Unassembled WGS sequence"/>
</dbReference>
<dbReference type="RefSeq" id="WP_344797899.1">
    <property type="nucleotide sequence ID" value="NZ_BAABAU010000004.1"/>
</dbReference>
<reference evidence="4" key="1">
    <citation type="journal article" date="2019" name="Int. J. Syst. Evol. Microbiol.">
        <title>The Global Catalogue of Microorganisms (GCM) 10K type strain sequencing project: providing services to taxonomists for standard genome sequencing and annotation.</title>
        <authorList>
            <consortium name="The Broad Institute Genomics Platform"/>
            <consortium name="The Broad Institute Genome Sequencing Center for Infectious Disease"/>
            <person name="Wu L."/>
            <person name="Ma J."/>
        </authorList>
    </citation>
    <scope>NUCLEOTIDE SEQUENCE [LARGE SCALE GENOMIC DNA]</scope>
    <source>
        <strain evidence="4">JCM 17442</strain>
    </source>
</reference>
<dbReference type="InterPro" id="IPR018961">
    <property type="entry name" value="DnaJ_homolog_subfam-C_membr-28"/>
</dbReference>
<sequence length="229" mass="25636">MADSDGTDRAPRRPAPARREEVVRDTARRDPSLAAARYRLDRENAADRHAEAQEERRAPTAAELRSIAKTQLDLAIERGDFDNLPLAGKPLPNLTSGTHDPDWWIKAKIEREGLSGVAPPALSLRTENERLDALLDTMTTEASVRATVADFNGRIIEARRQLTGGPPVVTPTRDPDVEVRRWQDRRAVRRAEAERAAAEIAAQQPPTRRERRRQARAAKASRAARRRRG</sequence>
<evidence type="ECO:0000259" key="2">
    <source>
        <dbReference type="Pfam" id="PF09350"/>
    </source>
</evidence>
<organism evidence="3 4">
    <name type="scientific">Frondihabitans peucedani</name>
    <dbReference type="NCBI Taxonomy" id="598626"/>
    <lineage>
        <taxon>Bacteria</taxon>
        <taxon>Bacillati</taxon>
        <taxon>Actinomycetota</taxon>
        <taxon>Actinomycetes</taxon>
        <taxon>Micrococcales</taxon>
        <taxon>Microbacteriaceae</taxon>
        <taxon>Frondihabitans</taxon>
    </lineage>
</organism>
<comment type="caution">
    <text evidence="3">The sequence shown here is derived from an EMBL/GenBank/DDBJ whole genome shotgun (WGS) entry which is preliminary data.</text>
</comment>
<feature type="compositionally biased region" description="Basic and acidic residues" evidence="1">
    <location>
        <begin position="38"/>
        <end position="58"/>
    </location>
</feature>
<evidence type="ECO:0000313" key="3">
    <source>
        <dbReference type="EMBL" id="GAA4267538.1"/>
    </source>
</evidence>
<feature type="compositionally biased region" description="Basic and acidic residues" evidence="1">
    <location>
        <begin position="1"/>
        <end position="31"/>
    </location>
</feature>
<feature type="region of interest" description="Disordered" evidence="1">
    <location>
        <begin position="1"/>
        <end position="62"/>
    </location>
</feature>
<dbReference type="EMBL" id="BAABAU010000004">
    <property type="protein sequence ID" value="GAA4267538.1"/>
    <property type="molecule type" value="Genomic_DNA"/>
</dbReference>
<evidence type="ECO:0000256" key="1">
    <source>
        <dbReference type="SAM" id="MobiDB-lite"/>
    </source>
</evidence>